<evidence type="ECO:0000313" key="4">
    <source>
        <dbReference type="EMBL" id="MUK51031.1"/>
    </source>
</evidence>
<dbReference type="RefSeq" id="WP_146866211.1">
    <property type="nucleotide sequence ID" value="NZ_BJTZ01000035.1"/>
</dbReference>
<dbReference type="Gene3D" id="3.40.50.720">
    <property type="entry name" value="NAD(P)-binding Rossmann-like Domain"/>
    <property type="match status" value="1"/>
</dbReference>
<proteinExistence type="predicted"/>
<protein>
    <submittedName>
        <fullName evidence="4">Thiazolinyl imide reductase</fullName>
    </submittedName>
</protein>
<feature type="domain" description="Thiazolinyl imine reductase-like C-terminal" evidence="2">
    <location>
        <begin position="156"/>
        <end position="249"/>
    </location>
</feature>
<comment type="caution">
    <text evidence="3">The sequence shown here is derived from an EMBL/GenBank/DDBJ whole genome shotgun (WGS) entry which is preliminary data.</text>
</comment>
<dbReference type="EMBL" id="WOBN01000033">
    <property type="protein sequence ID" value="MUK51031.1"/>
    <property type="molecule type" value="Genomic_DNA"/>
</dbReference>
<dbReference type="Gene3D" id="3.30.360.10">
    <property type="entry name" value="Dihydrodipicolinate Reductase, domain 2"/>
    <property type="match status" value="1"/>
</dbReference>
<dbReference type="InterPro" id="IPR048655">
    <property type="entry name" value="Irp3-like_C"/>
</dbReference>
<dbReference type="InterPro" id="IPR010091">
    <property type="entry name" value="Thiazolinyl_imide_reductase"/>
</dbReference>
<dbReference type="Proteomes" id="UP000321787">
    <property type="component" value="Unassembled WGS sequence"/>
</dbReference>
<reference evidence="3 5" key="1">
    <citation type="submission" date="2019-07" db="EMBL/GenBank/DDBJ databases">
        <title>Whole genome shotgun sequence of Aliivibrio fischeri NBRC 101058.</title>
        <authorList>
            <person name="Hosoyama A."/>
            <person name="Uohara A."/>
            <person name="Ohji S."/>
            <person name="Ichikawa N."/>
        </authorList>
    </citation>
    <scope>NUCLEOTIDE SEQUENCE [LARGE SCALE GENOMIC DNA]</scope>
    <source>
        <strain evidence="3 5">NBRC 101058</strain>
    </source>
</reference>
<dbReference type="GO" id="GO:0000166">
    <property type="term" value="F:nucleotide binding"/>
    <property type="evidence" value="ECO:0007669"/>
    <property type="project" value="InterPro"/>
</dbReference>
<evidence type="ECO:0000313" key="5">
    <source>
        <dbReference type="Proteomes" id="UP000321787"/>
    </source>
</evidence>
<reference evidence="4 6" key="2">
    <citation type="submission" date="2019-11" db="EMBL/GenBank/DDBJ databases">
        <title>Using colonization assays and comparative genomics to discover symbiosis behaviors and factors in Vibrio fischeri.</title>
        <authorList>
            <person name="Bongrand C."/>
            <person name="Moriano-Gutierrez S."/>
            <person name="Arevalo P."/>
            <person name="Mcfall-Ngai M."/>
            <person name="Visick K."/>
            <person name="Polz M.F."/>
            <person name="Ruby E.G."/>
        </authorList>
    </citation>
    <scope>NUCLEOTIDE SEQUENCE [LARGE SCALE GENOMIC DNA]</scope>
    <source>
        <strain evidence="6">emors.4.1</strain>
        <strain evidence="4">Emors.4.1</strain>
    </source>
</reference>
<feature type="domain" description="Gfo/Idh/MocA-like oxidoreductase N-terminal" evidence="1">
    <location>
        <begin position="7"/>
        <end position="127"/>
    </location>
</feature>
<dbReference type="Proteomes" id="UP000448038">
    <property type="component" value="Unassembled WGS sequence"/>
</dbReference>
<evidence type="ECO:0000259" key="1">
    <source>
        <dbReference type="Pfam" id="PF01408"/>
    </source>
</evidence>
<dbReference type="Pfam" id="PF21390">
    <property type="entry name" value="Irp3-like_C"/>
    <property type="match status" value="1"/>
</dbReference>
<evidence type="ECO:0000313" key="3">
    <source>
        <dbReference type="EMBL" id="GEK15640.1"/>
    </source>
</evidence>
<accession>A0A510UR11</accession>
<dbReference type="NCBIfam" id="TIGR01761">
    <property type="entry name" value="thiaz-red"/>
    <property type="match status" value="1"/>
</dbReference>
<dbReference type="SUPFAM" id="SSF51735">
    <property type="entry name" value="NAD(P)-binding Rossmann-fold domains"/>
    <property type="match status" value="1"/>
</dbReference>
<dbReference type="InterPro" id="IPR000683">
    <property type="entry name" value="Gfo/Idh/MocA-like_OxRdtase_N"/>
</dbReference>
<sequence length="376" mass="41567">MHSPIKKVVVAGTGFGRIYLEALTSKDLSTQHNFQLVGIMAKGSDYSRRCAEEHQVSLYTSEEQIPDDVDIVCLVLRSGAIGGEGSEIAQFLLRRGIHVLQEHPVHSKEIAANLVAAKQGNAAYAVNTLYHNLRHSRQLLAVAKYLNEQHPLAEIEAVCNSQMAYPLLDLIGRTVGKLRPWAFSEPTHIEGHPYKVVTGHIGSVPLTLKIQNQVHPDDPDNHSFLLHKLSLSYESGVLSLADTHGPVLWNPRLHSPRDGTGRLMLKGKGTERLAVPSTVTLGDKEPRSFHQVFALTWPEAILEALHSLSLDIDHKDRRKHSGQWALDVTMAWSSLTQNIGMPTLINSSEPASISMEKLIDIAANACHYDEKINTSR</sequence>
<evidence type="ECO:0000313" key="6">
    <source>
        <dbReference type="Proteomes" id="UP000448038"/>
    </source>
</evidence>
<dbReference type="InterPro" id="IPR036291">
    <property type="entry name" value="NAD(P)-bd_dom_sf"/>
</dbReference>
<dbReference type="EMBL" id="BJTZ01000035">
    <property type="protein sequence ID" value="GEK15640.1"/>
    <property type="molecule type" value="Genomic_DNA"/>
</dbReference>
<dbReference type="Pfam" id="PF01408">
    <property type="entry name" value="GFO_IDH_MocA"/>
    <property type="match status" value="1"/>
</dbReference>
<dbReference type="AlphaFoldDB" id="A0A510UR11"/>
<gene>
    <name evidence="3" type="ORF">AFI02nite_36760</name>
    <name evidence="4" type="ORF">GNP88_17970</name>
</gene>
<evidence type="ECO:0000259" key="2">
    <source>
        <dbReference type="Pfam" id="PF21390"/>
    </source>
</evidence>
<organism evidence="3 5">
    <name type="scientific">Aliivibrio fischeri</name>
    <name type="common">Vibrio fischeri</name>
    <dbReference type="NCBI Taxonomy" id="668"/>
    <lineage>
        <taxon>Bacteria</taxon>
        <taxon>Pseudomonadati</taxon>
        <taxon>Pseudomonadota</taxon>
        <taxon>Gammaproteobacteria</taxon>
        <taxon>Vibrionales</taxon>
        <taxon>Vibrionaceae</taxon>
        <taxon>Aliivibrio</taxon>
    </lineage>
</organism>
<name>A0A510UR11_ALIFS</name>